<dbReference type="SUPFAM" id="SSF46785">
    <property type="entry name" value="Winged helix' DNA-binding domain"/>
    <property type="match status" value="1"/>
</dbReference>
<evidence type="ECO:0000313" key="1">
    <source>
        <dbReference type="EMBL" id="SVB76900.1"/>
    </source>
</evidence>
<name>A0A382GP41_9ZZZZ</name>
<gene>
    <name evidence="1" type="ORF">METZ01_LOCUS229754</name>
</gene>
<reference evidence="1" key="1">
    <citation type="submission" date="2018-05" db="EMBL/GenBank/DDBJ databases">
        <authorList>
            <person name="Lanie J.A."/>
            <person name="Ng W.-L."/>
            <person name="Kazmierczak K.M."/>
            <person name="Andrzejewski T.M."/>
            <person name="Davidsen T.M."/>
            <person name="Wayne K.J."/>
            <person name="Tettelin H."/>
            <person name="Glass J.I."/>
            <person name="Rusch D."/>
            <person name="Podicherti R."/>
            <person name="Tsui H.-C.T."/>
            <person name="Winkler M.E."/>
        </authorList>
    </citation>
    <scope>NUCLEOTIDE SEQUENCE</scope>
</reference>
<protein>
    <submittedName>
        <fullName evidence="1">Uncharacterized protein</fullName>
    </submittedName>
</protein>
<dbReference type="InterPro" id="IPR036388">
    <property type="entry name" value="WH-like_DNA-bd_sf"/>
</dbReference>
<accession>A0A382GP41</accession>
<organism evidence="1">
    <name type="scientific">marine metagenome</name>
    <dbReference type="NCBI Taxonomy" id="408172"/>
    <lineage>
        <taxon>unclassified sequences</taxon>
        <taxon>metagenomes</taxon>
        <taxon>ecological metagenomes</taxon>
    </lineage>
</organism>
<dbReference type="EMBL" id="UINC01056639">
    <property type="protein sequence ID" value="SVB76900.1"/>
    <property type="molecule type" value="Genomic_DNA"/>
</dbReference>
<sequence>MALLWWKKGKSFDIFLRDKPVELLLCLTRQNSKKYPSLLAKEARCTYSHTVHLLQKMEQEGLVRFEKNGRLKIVQLTGKGERVATSFESLGKILM</sequence>
<dbReference type="GO" id="GO:0003700">
    <property type="term" value="F:DNA-binding transcription factor activity"/>
    <property type="evidence" value="ECO:0007669"/>
    <property type="project" value="InterPro"/>
</dbReference>
<dbReference type="InterPro" id="IPR036390">
    <property type="entry name" value="WH_DNA-bd_sf"/>
</dbReference>
<dbReference type="Gene3D" id="1.10.10.10">
    <property type="entry name" value="Winged helix-like DNA-binding domain superfamily/Winged helix DNA-binding domain"/>
    <property type="match status" value="1"/>
</dbReference>
<dbReference type="AlphaFoldDB" id="A0A382GP41"/>
<proteinExistence type="predicted"/>